<keyword evidence="5 7" id="KW-1133">Transmembrane helix</keyword>
<keyword evidence="3" id="KW-1003">Cell membrane</keyword>
<dbReference type="InterPro" id="IPR023408">
    <property type="entry name" value="MscS_beta-dom_sf"/>
</dbReference>
<dbReference type="Proteomes" id="UP000478417">
    <property type="component" value="Unassembled WGS sequence"/>
</dbReference>
<dbReference type="SUPFAM" id="SSF50182">
    <property type="entry name" value="Sm-like ribonucleoproteins"/>
    <property type="match status" value="1"/>
</dbReference>
<dbReference type="Gene3D" id="1.10.287.1260">
    <property type="match status" value="1"/>
</dbReference>
<keyword evidence="6 7" id="KW-0472">Membrane</keyword>
<evidence type="ECO:0000313" key="12">
    <source>
        <dbReference type="Proteomes" id="UP000478417"/>
    </source>
</evidence>
<dbReference type="SUPFAM" id="SSF82689">
    <property type="entry name" value="Mechanosensitive channel protein MscS (YggB), C-terminal domain"/>
    <property type="match status" value="1"/>
</dbReference>
<dbReference type="EMBL" id="JAAGNX010000003">
    <property type="protein sequence ID" value="NDV63170.1"/>
    <property type="molecule type" value="Genomic_DNA"/>
</dbReference>
<gene>
    <name evidence="11" type="ORF">G0Q06_11960</name>
</gene>
<accession>A0A6B2M681</accession>
<dbReference type="InterPro" id="IPR049278">
    <property type="entry name" value="MS_channel_C"/>
</dbReference>
<feature type="transmembrane region" description="Helical" evidence="7">
    <location>
        <begin position="59"/>
        <end position="78"/>
    </location>
</feature>
<feature type="transmembrane region" description="Helical" evidence="7">
    <location>
        <begin position="20"/>
        <end position="39"/>
    </location>
</feature>
<evidence type="ECO:0000259" key="10">
    <source>
        <dbReference type="Pfam" id="PF21088"/>
    </source>
</evidence>
<evidence type="ECO:0000256" key="7">
    <source>
        <dbReference type="SAM" id="Phobius"/>
    </source>
</evidence>
<feature type="domain" description="Mechanosensitive ion channel transmembrane helices 2/3" evidence="10">
    <location>
        <begin position="59"/>
        <end position="99"/>
    </location>
</feature>
<dbReference type="Pfam" id="PF21088">
    <property type="entry name" value="MS_channel_1st"/>
    <property type="match status" value="1"/>
</dbReference>
<evidence type="ECO:0000313" key="11">
    <source>
        <dbReference type="EMBL" id="NDV63170.1"/>
    </source>
</evidence>
<evidence type="ECO:0000256" key="3">
    <source>
        <dbReference type="ARBA" id="ARBA00022475"/>
    </source>
</evidence>
<dbReference type="InterPro" id="IPR045275">
    <property type="entry name" value="MscS_archaea/bacteria_type"/>
</dbReference>
<dbReference type="Gene3D" id="2.30.30.60">
    <property type="match status" value="1"/>
</dbReference>
<feature type="domain" description="Mechanosensitive ion channel MscS C-terminal" evidence="9">
    <location>
        <begin position="175"/>
        <end position="255"/>
    </location>
</feature>
<proteinExistence type="inferred from homology"/>
<evidence type="ECO:0000256" key="1">
    <source>
        <dbReference type="ARBA" id="ARBA00004651"/>
    </source>
</evidence>
<dbReference type="InterPro" id="IPR010920">
    <property type="entry name" value="LSM_dom_sf"/>
</dbReference>
<dbReference type="GO" id="GO:0008381">
    <property type="term" value="F:mechanosensitive monoatomic ion channel activity"/>
    <property type="evidence" value="ECO:0007669"/>
    <property type="project" value="InterPro"/>
</dbReference>
<organism evidence="11 12">
    <name type="scientific">Oceanipulchritudo coccoides</name>
    <dbReference type="NCBI Taxonomy" id="2706888"/>
    <lineage>
        <taxon>Bacteria</taxon>
        <taxon>Pseudomonadati</taxon>
        <taxon>Verrucomicrobiota</taxon>
        <taxon>Opitutia</taxon>
        <taxon>Puniceicoccales</taxon>
        <taxon>Oceanipulchritudinaceae</taxon>
        <taxon>Oceanipulchritudo</taxon>
    </lineage>
</organism>
<comment type="subcellular location">
    <subcellularLocation>
        <location evidence="1">Cell membrane</location>
        <topology evidence="1">Multi-pass membrane protein</topology>
    </subcellularLocation>
</comment>
<feature type="domain" description="Mechanosensitive ion channel MscS" evidence="8">
    <location>
        <begin position="101"/>
        <end position="163"/>
    </location>
</feature>
<dbReference type="PANTHER" id="PTHR30221:SF20">
    <property type="entry name" value="SMALL-CONDUCTANCE MECHANOSENSITIVE CHANNEL"/>
    <property type="match status" value="1"/>
</dbReference>
<dbReference type="InterPro" id="IPR049142">
    <property type="entry name" value="MS_channel_1st"/>
</dbReference>
<dbReference type="AlphaFoldDB" id="A0A6B2M681"/>
<evidence type="ECO:0000256" key="4">
    <source>
        <dbReference type="ARBA" id="ARBA00022692"/>
    </source>
</evidence>
<dbReference type="InterPro" id="IPR011014">
    <property type="entry name" value="MscS_channel_TM-2"/>
</dbReference>
<dbReference type="PANTHER" id="PTHR30221">
    <property type="entry name" value="SMALL-CONDUCTANCE MECHANOSENSITIVE CHANNEL"/>
    <property type="match status" value="1"/>
</dbReference>
<dbReference type="InterPro" id="IPR006685">
    <property type="entry name" value="MscS_channel_2nd"/>
</dbReference>
<comment type="caution">
    <text evidence="11">The sequence shown here is derived from an EMBL/GenBank/DDBJ whole genome shotgun (WGS) entry which is preliminary data.</text>
</comment>
<sequence length="283" mass="31872">MLALIDLQMMMDDPETGSLIRVILLVFIGFALLYLFSFAVSRFLASRQTPHFSQLARKFIFYVGSIIILLSVMLELGFDLRGLLATAGIATVAIGFAAQTSLSNLISGLFLIGEQPFSIGDLVRVNDTLGVVESIDLLSIKLRTLDNLYVRIPNESMIKNQVTTVTKYPIRRMDLDIGVAYREDVGRVMEVLKDLATKNPFVLDDPAPLILFNHFGDSALQFRFGLWFEKSNYLVLRNSIMKDIKERFDEEDIEIPFPHMTLYSGSETSPFPVQVQNTTSKND</sequence>
<dbReference type="GO" id="GO:0005886">
    <property type="term" value="C:plasma membrane"/>
    <property type="evidence" value="ECO:0007669"/>
    <property type="project" value="UniProtKB-SubCell"/>
</dbReference>
<evidence type="ECO:0000256" key="5">
    <source>
        <dbReference type="ARBA" id="ARBA00022989"/>
    </source>
</evidence>
<keyword evidence="12" id="KW-1185">Reference proteome</keyword>
<dbReference type="SUPFAM" id="SSF82861">
    <property type="entry name" value="Mechanosensitive channel protein MscS (YggB), transmembrane region"/>
    <property type="match status" value="1"/>
</dbReference>
<comment type="similarity">
    <text evidence="2">Belongs to the MscS (TC 1.A.23) family.</text>
</comment>
<dbReference type="Pfam" id="PF00924">
    <property type="entry name" value="MS_channel_2nd"/>
    <property type="match status" value="1"/>
</dbReference>
<evidence type="ECO:0000256" key="6">
    <source>
        <dbReference type="ARBA" id="ARBA00023136"/>
    </source>
</evidence>
<protein>
    <submittedName>
        <fullName evidence="11">Mechanosensitive ion channel family protein</fullName>
    </submittedName>
</protein>
<evidence type="ECO:0000259" key="8">
    <source>
        <dbReference type="Pfam" id="PF00924"/>
    </source>
</evidence>
<dbReference type="Pfam" id="PF21082">
    <property type="entry name" value="MS_channel_3rd"/>
    <property type="match status" value="1"/>
</dbReference>
<dbReference type="Gene3D" id="3.30.70.100">
    <property type="match status" value="1"/>
</dbReference>
<name>A0A6B2M681_9BACT</name>
<evidence type="ECO:0000256" key="2">
    <source>
        <dbReference type="ARBA" id="ARBA00008017"/>
    </source>
</evidence>
<reference evidence="11 12" key="1">
    <citation type="submission" date="2020-02" db="EMBL/GenBank/DDBJ databases">
        <title>Albibacoteraceae fam. nov., the first described family within the subdivision 4 Verrucomicrobia.</title>
        <authorList>
            <person name="Xi F."/>
        </authorList>
    </citation>
    <scope>NUCLEOTIDE SEQUENCE [LARGE SCALE GENOMIC DNA]</scope>
    <source>
        <strain evidence="11 12">CK1056</strain>
    </source>
</reference>
<dbReference type="InterPro" id="IPR011066">
    <property type="entry name" value="MscS_channel_C_sf"/>
</dbReference>
<keyword evidence="4 7" id="KW-0812">Transmembrane</keyword>
<evidence type="ECO:0000259" key="9">
    <source>
        <dbReference type="Pfam" id="PF21082"/>
    </source>
</evidence>